<dbReference type="InterPro" id="IPR020904">
    <property type="entry name" value="Sc_DH/Rdtase_CS"/>
</dbReference>
<dbReference type="PANTHER" id="PTHR43180">
    <property type="entry name" value="3-OXOACYL-(ACYL-CARRIER-PROTEIN) REDUCTASE (AFU_ORTHOLOGUE AFUA_6G11210)"/>
    <property type="match status" value="1"/>
</dbReference>
<evidence type="ECO:0000313" key="3">
    <source>
        <dbReference type="EMBL" id="KAK4276246.1"/>
    </source>
</evidence>
<dbReference type="PRINTS" id="PR00081">
    <property type="entry name" value="GDHRDH"/>
</dbReference>
<organism evidence="3 4">
    <name type="scientific">Acacia crassicarpa</name>
    <name type="common">northern wattle</name>
    <dbReference type="NCBI Taxonomy" id="499986"/>
    <lineage>
        <taxon>Eukaryota</taxon>
        <taxon>Viridiplantae</taxon>
        <taxon>Streptophyta</taxon>
        <taxon>Embryophyta</taxon>
        <taxon>Tracheophyta</taxon>
        <taxon>Spermatophyta</taxon>
        <taxon>Magnoliopsida</taxon>
        <taxon>eudicotyledons</taxon>
        <taxon>Gunneridae</taxon>
        <taxon>Pentapetalae</taxon>
        <taxon>rosids</taxon>
        <taxon>fabids</taxon>
        <taxon>Fabales</taxon>
        <taxon>Fabaceae</taxon>
        <taxon>Caesalpinioideae</taxon>
        <taxon>mimosoid clade</taxon>
        <taxon>Acacieae</taxon>
        <taxon>Acacia</taxon>
    </lineage>
</organism>
<dbReference type="NCBIfam" id="NF005559">
    <property type="entry name" value="PRK07231.1"/>
    <property type="match status" value="1"/>
</dbReference>
<dbReference type="Pfam" id="PF13561">
    <property type="entry name" value="adh_short_C2"/>
    <property type="match status" value="1"/>
</dbReference>
<keyword evidence="2" id="KW-0560">Oxidoreductase</keyword>
<comment type="caution">
    <text evidence="3">The sequence shown here is derived from an EMBL/GenBank/DDBJ whole genome shotgun (WGS) entry which is preliminary data.</text>
</comment>
<proteinExistence type="inferred from homology"/>
<dbReference type="PRINTS" id="PR00080">
    <property type="entry name" value="SDRFAMILY"/>
</dbReference>
<reference evidence="3" key="1">
    <citation type="submission" date="2023-10" db="EMBL/GenBank/DDBJ databases">
        <title>Chromosome-level genome of the transformable northern wattle, Acacia crassicarpa.</title>
        <authorList>
            <person name="Massaro I."/>
            <person name="Sinha N.R."/>
            <person name="Poethig S."/>
            <person name="Leichty A.R."/>
        </authorList>
    </citation>
    <scope>NUCLEOTIDE SEQUENCE</scope>
    <source>
        <strain evidence="3">Acra3RX</strain>
        <tissue evidence="3">Leaf</tissue>
    </source>
</reference>
<name>A0AAE1JTD8_9FABA</name>
<accession>A0AAE1JTD8</accession>
<keyword evidence="4" id="KW-1185">Reference proteome</keyword>
<evidence type="ECO:0000256" key="2">
    <source>
        <dbReference type="ARBA" id="ARBA00023002"/>
    </source>
</evidence>
<dbReference type="GO" id="GO:0016491">
    <property type="term" value="F:oxidoreductase activity"/>
    <property type="evidence" value="ECO:0007669"/>
    <property type="project" value="UniProtKB-KW"/>
</dbReference>
<dbReference type="PROSITE" id="PS00061">
    <property type="entry name" value="ADH_SHORT"/>
    <property type="match status" value="1"/>
</dbReference>
<dbReference type="Gene3D" id="3.40.50.720">
    <property type="entry name" value="NAD(P)-binding Rossmann-like Domain"/>
    <property type="match status" value="1"/>
</dbReference>
<dbReference type="Proteomes" id="UP001293593">
    <property type="component" value="Unassembled WGS sequence"/>
</dbReference>
<evidence type="ECO:0000256" key="1">
    <source>
        <dbReference type="ARBA" id="ARBA00006484"/>
    </source>
</evidence>
<dbReference type="PANTHER" id="PTHR43180:SF30">
    <property type="entry name" value="MOMILACTONE A SYNTHASE"/>
    <property type="match status" value="1"/>
</dbReference>
<dbReference type="EMBL" id="JAWXYG010000004">
    <property type="protein sequence ID" value="KAK4276246.1"/>
    <property type="molecule type" value="Genomic_DNA"/>
</dbReference>
<gene>
    <name evidence="3" type="ORF">QN277_019215</name>
</gene>
<protein>
    <recommendedName>
        <fullName evidence="5">Secoisolariciresinol dehydrogenase</fullName>
    </recommendedName>
</protein>
<dbReference type="AlphaFoldDB" id="A0AAE1JTD8"/>
<evidence type="ECO:0008006" key="5">
    <source>
        <dbReference type="Google" id="ProtNLM"/>
    </source>
</evidence>
<dbReference type="SUPFAM" id="SSF51735">
    <property type="entry name" value="NAD(P)-binding Rossmann-fold domains"/>
    <property type="match status" value="1"/>
</dbReference>
<dbReference type="InterPro" id="IPR002347">
    <property type="entry name" value="SDR_fam"/>
</dbReference>
<comment type="similarity">
    <text evidence="1">Belongs to the short-chain dehydrogenases/reductases (SDR) family.</text>
</comment>
<sequence length="268" mass="28643">MPSASQNAPPAVRRLEGRVALITGAARGLGECTARLFAKHGAKVVIADVIDDFGEAVSKTIPDSTYVHCDVTNENDVQNAVDTAVSKYGKLDIMFNNAGCQDPNTDSIVDVVLSDFVKVVNVNLTGVFLGTKHAARVMIPARHGNIINTASVCSITGGLSTHAYTSSKHGVLGLTKNTAVELGRHGIRVNCLSPYVVATPMAKGFFRLTDEEVHNIYNPLKGEKIEAQDFAEAALFLASDESKFVNGHNLVADGGYTITNYGFTIYKQ</sequence>
<dbReference type="FunFam" id="3.40.50.720:FF:000084">
    <property type="entry name" value="Short-chain dehydrogenase reductase"/>
    <property type="match status" value="1"/>
</dbReference>
<evidence type="ECO:0000313" key="4">
    <source>
        <dbReference type="Proteomes" id="UP001293593"/>
    </source>
</evidence>
<dbReference type="InterPro" id="IPR036291">
    <property type="entry name" value="NAD(P)-bd_dom_sf"/>
</dbReference>